<dbReference type="PANTHER" id="PTHR42793">
    <property type="entry name" value="COA BINDING DOMAIN CONTAINING PROTEIN"/>
    <property type="match status" value="1"/>
</dbReference>
<dbReference type="EMBL" id="DTIB01000095">
    <property type="protein sequence ID" value="HGB25450.1"/>
    <property type="molecule type" value="Genomic_DNA"/>
</dbReference>
<name>A0A7C3SLL9_THEPE</name>
<proteinExistence type="predicted"/>
<dbReference type="Pfam" id="PF19045">
    <property type="entry name" value="Ligase_CoA_2"/>
    <property type="match status" value="1"/>
</dbReference>
<dbReference type="GO" id="GO:0043758">
    <property type="term" value="F:acetate-CoA ligase (ADP-forming) activity"/>
    <property type="evidence" value="ECO:0007669"/>
    <property type="project" value="InterPro"/>
</dbReference>
<sequence length="136" mass="14319">MILTNGGGAGIMATDAAEELGLKLMDIPPDLAQKLRNHMPPFGSVFNPIDLTGMASAESYYGALKDLLLDKRVHAVVVLYCHTAITNPLEIAESLLRAIKASGVRKPVVASFIGGEEVQEACSKLTGGGCAVLREP</sequence>
<gene>
    <name evidence="2" type="ORF">ENV88_05380</name>
</gene>
<evidence type="ECO:0000313" key="2">
    <source>
        <dbReference type="EMBL" id="HGB25450.1"/>
    </source>
</evidence>
<dbReference type="InterPro" id="IPR016102">
    <property type="entry name" value="Succinyl-CoA_synth-like"/>
</dbReference>
<evidence type="ECO:0000259" key="1">
    <source>
        <dbReference type="Pfam" id="PF19045"/>
    </source>
</evidence>
<reference evidence="2" key="1">
    <citation type="journal article" date="2020" name="mSystems">
        <title>Genome- and Community-Level Interaction Insights into Carbon Utilization and Element Cycling Functions of Hydrothermarchaeota in Hydrothermal Sediment.</title>
        <authorList>
            <person name="Zhou Z."/>
            <person name="Liu Y."/>
            <person name="Xu W."/>
            <person name="Pan J."/>
            <person name="Luo Z.H."/>
            <person name="Li M."/>
        </authorList>
    </citation>
    <scope>NUCLEOTIDE SEQUENCE [LARGE SCALE GENOMIC DNA]</scope>
    <source>
        <strain evidence="2">SpSt-8</strain>
    </source>
</reference>
<dbReference type="InterPro" id="IPR043938">
    <property type="entry name" value="Ligase_CoA_dom"/>
</dbReference>
<dbReference type="Gene3D" id="3.40.50.261">
    <property type="entry name" value="Succinyl-CoA synthetase domains"/>
    <property type="match status" value="1"/>
</dbReference>
<accession>A0A7C3SLL9</accession>
<protein>
    <recommendedName>
        <fullName evidence="1">Ligase-CoA domain-containing protein</fullName>
    </recommendedName>
</protein>
<dbReference type="SUPFAM" id="SSF52210">
    <property type="entry name" value="Succinyl-CoA synthetase domains"/>
    <property type="match status" value="1"/>
</dbReference>
<organism evidence="2">
    <name type="scientific">Thermofilum pendens</name>
    <dbReference type="NCBI Taxonomy" id="2269"/>
    <lineage>
        <taxon>Archaea</taxon>
        <taxon>Thermoproteota</taxon>
        <taxon>Thermoprotei</taxon>
        <taxon>Thermofilales</taxon>
        <taxon>Thermofilaceae</taxon>
        <taxon>Thermofilum</taxon>
    </lineage>
</organism>
<feature type="domain" description="Ligase-CoA" evidence="1">
    <location>
        <begin position="2"/>
        <end position="126"/>
    </location>
</feature>
<dbReference type="PANTHER" id="PTHR42793:SF1">
    <property type="entry name" value="PEPTIDYL-LYSINE N-ACETYLTRANSFERASE PATZ"/>
    <property type="match status" value="1"/>
</dbReference>
<comment type="caution">
    <text evidence="2">The sequence shown here is derived from an EMBL/GenBank/DDBJ whole genome shotgun (WGS) entry which is preliminary data.</text>
</comment>
<dbReference type="AlphaFoldDB" id="A0A7C3SLL9"/>